<dbReference type="PANTHER" id="PTHR43115:SF4">
    <property type="entry name" value="DEHYDROGENASE_REDUCTASE SDR FAMILY MEMBER 11"/>
    <property type="match status" value="1"/>
</dbReference>
<dbReference type="InterPro" id="IPR036291">
    <property type="entry name" value="NAD(P)-bd_dom_sf"/>
</dbReference>
<organism evidence="5 6">
    <name type="scientific">Neolewinella marina</name>
    <dbReference type="NCBI Taxonomy" id="438751"/>
    <lineage>
        <taxon>Bacteria</taxon>
        <taxon>Pseudomonadati</taxon>
        <taxon>Bacteroidota</taxon>
        <taxon>Saprospiria</taxon>
        <taxon>Saprospirales</taxon>
        <taxon>Lewinellaceae</taxon>
        <taxon>Neolewinella</taxon>
    </lineage>
</organism>
<evidence type="ECO:0000256" key="1">
    <source>
        <dbReference type="ARBA" id="ARBA00006484"/>
    </source>
</evidence>
<dbReference type="SMART" id="SM00822">
    <property type="entry name" value="PKS_KR"/>
    <property type="match status" value="1"/>
</dbReference>
<dbReference type="RefSeq" id="WP_099106932.1">
    <property type="nucleotide sequence ID" value="NZ_JAATJF010000002.1"/>
</dbReference>
<dbReference type="SUPFAM" id="SSF51735">
    <property type="entry name" value="NAD(P)-binding Rossmann-fold domains"/>
    <property type="match status" value="1"/>
</dbReference>
<dbReference type="PROSITE" id="PS00061">
    <property type="entry name" value="ADH_SHORT"/>
    <property type="match status" value="1"/>
</dbReference>
<dbReference type="Pfam" id="PF00106">
    <property type="entry name" value="adh_short"/>
    <property type="match status" value="1"/>
</dbReference>
<evidence type="ECO:0000256" key="2">
    <source>
        <dbReference type="ARBA" id="ARBA00023002"/>
    </source>
</evidence>
<dbReference type="PRINTS" id="PR00080">
    <property type="entry name" value="SDRFAMILY"/>
</dbReference>
<dbReference type="OrthoDB" id="9775296at2"/>
<dbReference type="FunFam" id="3.40.50.720:FF:000047">
    <property type="entry name" value="NADP-dependent L-serine/L-allo-threonine dehydrogenase"/>
    <property type="match status" value="1"/>
</dbReference>
<accession>A0A2G0CDI5</accession>
<dbReference type="PRINTS" id="PR00081">
    <property type="entry name" value="GDHRDH"/>
</dbReference>
<dbReference type="InterPro" id="IPR057326">
    <property type="entry name" value="KR_dom"/>
</dbReference>
<evidence type="ECO:0000256" key="3">
    <source>
        <dbReference type="RuleBase" id="RU000363"/>
    </source>
</evidence>
<comment type="similarity">
    <text evidence="1 3">Belongs to the short-chain dehydrogenases/reductases (SDR) family.</text>
</comment>
<name>A0A2G0CDI5_9BACT</name>
<comment type="caution">
    <text evidence="5">The sequence shown here is derived from an EMBL/GenBank/DDBJ whole genome shotgun (WGS) entry which is preliminary data.</text>
</comment>
<dbReference type="AlphaFoldDB" id="A0A2G0CDI5"/>
<keyword evidence="6" id="KW-1185">Reference proteome</keyword>
<feature type="domain" description="Ketoreductase" evidence="4">
    <location>
        <begin position="6"/>
        <end position="189"/>
    </location>
</feature>
<gene>
    <name evidence="5" type="ORF">CGL56_12645</name>
</gene>
<evidence type="ECO:0000313" key="5">
    <source>
        <dbReference type="EMBL" id="PHK98033.1"/>
    </source>
</evidence>
<protein>
    <submittedName>
        <fullName evidence="5">Oxidoreductase</fullName>
    </submittedName>
</protein>
<reference evidence="5 6" key="1">
    <citation type="submission" date="2017-10" db="EMBL/GenBank/DDBJ databases">
        <title>The draft genome sequence of Lewinella marina KCTC 32374.</title>
        <authorList>
            <person name="Wang K."/>
        </authorList>
    </citation>
    <scope>NUCLEOTIDE SEQUENCE [LARGE SCALE GENOMIC DNA]</scope>
    <source>
        <strain evidence="5 6">MKG-38</strain>
    </source>
</reference>
<evidence type="ECO:0000259" key="4">
    <source>
        <dbReference type="SMART" id="SM00822"/>
    </source>
</evidence>
<evidence type="ECO:0000313" key="6">
    <source>
        <dbReference type="Proteomes" id="UP000226437"/>
    </source>
</evidence>
<dbReference type="InterPro" id="IPR020904">
    <property type="entry name" value="Sc_DH/Rdtase_CS"/>
</dbReference>
<keyword evidence="2" id="KW-0560">Oxidoreductase</keyword>
<sequence length="247" mass="26716">MQLQGKVAIITGASSGIGEATAKKLAADGVKVVLAARRASRLNELKREIEKAGGEALVVETDVTKAKDVKQLVEQTRATFGPCDILVNNAGIMPLSYMKNLHVDEWLKMVDVNVNGVLHCLAETLPDMVERKQGHIVNISSVAGREVMVGSAVYSATKFAVRALSDGLRQELAPKHGIRVTCIEPGAVETELTETITDDELMNDIQGFFKDLKFLASEDIANAIHYAISQPDSVHINELQVRPTSQG</sequence>
<dbReference type="InterPro" id="IPR002347">
    <property type="entry name" value="SDR_fam"/>
</dbReference>
<dbReference type="Gene3D" id="3.40.50.720">
    <property type="entry name" value="NAD(P)-binding Rossmann-like Domain"/>
    <property type="match status" value="1"/>
</dbReference>
<dbReference type="EMBL" id="PDLO01000005">
    <property type="protein sequence ID" value="PHK98033.1"/>
    <property type="molecule type" value="Genomic_DNA"/>
</dbReference>
<proteinExistence type="inferred from homology"/>
<dbReference type="Proteomes" id="UP000226437">
    <property type="component" value="Unassembled WGS sequence"/>
</dbReference>
<dbReference type="GO" id="GO:0016616">
    <property type="term" value="F:oxidoreductase activity, acting on the CH-OH group of donors, NAD or NADP as acceptor"/>
    <property type="evidence" value="ECO:0007669"/>
    <property type="project" value="UniProtKB-ARBA"/>
</dbReference>
<dbReference type="PANTHER" id="PTHR43115">
    <property type="entry name" value="DEHYDROGENASE/REDUCTASE SDR FAMILY MEMBER 11"/>
    <property type="match status" value="1"/>
</dbReference>